<keyword evidence="4 5" id="KW-0067">ATP-binding</keyword>
<evidence type="ECO:0000256" key="3">
    <source>
        <dbReference type="ARBA" id="ARBA00022806"/>
    </source>
</evidence>
<feature type="compositionally biased region" description="Pro residues" evidence="6">
    <location>
        <begin position="1238"/>
        <end position="1250"/>
    </location>
</feature>
<feature type="region of interest" description="Disordered" evidence="6">
    <location>
        <begin position="1215"/>
        <end position="1252"/>
    </location>
</feature>
<reference evidence="8 9" key="1">
    <citation type="submission" date="2021-06" db="EMBL/GenBank/DDBJ databases">
        <title>Actinoplanes lichenicola sp. nov., and Actinoplanes ovalisporus sp. nov., isolated from lichen in Thailand.</title>
        <authorList>
            <person name="Saeng-In P."/>
            <person name="Kanchanasin P."/>
            <person name="Yuki M."/>
            <person name="Kudo T."/>
            <person name="Ohkuma M."/>
            <person name="Phongsopitanun W."/>
            <person name="Tanasupawat S."/>
        </authorList>
    </citation>
    <scope>NUCLEOTIDE SEQUENCE [LARGE SCALE GENOMIC DNA]</scope>
    <source>
        <strain evidence="8 9">NBRC 110975</strain>
    </source>
</reference>
<feature type="compositionally biased region" description="Low complexity" evidence="6">
    <location>
        <begin position="808"/>
        <end position="831"/>
    </location>
</feature>
<feature type="compositionally biased region" description="Low complexity" evidence="6">
    <location>
        <begin position="898"/>
        <end position="920"/>
    </location>
</feature>
<feature type="compositionally biased region" description="Polar residues" evidence="6">
    <location>
        <begin position="1113"/>
        <end position="1127"/>
    </location>
</feature>
<dbReference type="PROSITE" id="PS51198">
    <property type="entry name" value="UVRD_HELICASE_ATP_BIND"/>
    <property type="match status" value="1"/>
</dbReference>
<feature type="region of interest" description="Disordered" evidence="6">
    <location>
        <begin position="884"/>
        <end position="920"/>
    </location>
</feature>
<organism evidence="8 9">
    <name type="scientific">Paractinoplanes bogorensis</name>
    <dbReference type="NCBI Taxonomy" id="1610840"/>
    <lineage>
        <taxon>Bacteria</taxon>
        <taxon>Bacillati</taxon>
        <taxon>Actinomycetota</taxon>
        <taxon>Actinomycetes</taxon>
        <taxon>Micromonosporales</taxon>
        <taxon>Micromonosporaceae</taxon>
        <taxon>Paractinoplanes</taxon>
    </lineage>
</organism>
<dbReference type="Pfam" id="PF00580">
    <property type="entry name" value="UvrD-helicase"/>
    <property type="match status" value="1"/>
</dbReference>
<keyword evidence="9" id="KW-1185">Reference proteome</keyword>
<dbReference type="EMBL" id="JAHKKG010000011">
    <property type="protein sequence ID" value="MBU2668247.1"/>
    <property type="molecule type" value="Genomic_DNA"/>
</dbReference>
<feature type="region of interest" description="Disordered" evidence="6">
    <location>
        <begin position="676"/>
        <end position="856"/>
    </location>
</feature>
<keyword evidence="3 5" id="KW-0347">Helicase</keyword>
<evidence type="ECO:0000256" key="4">
    <source>
        <dbReference type="ARBA" id="ARBA00022840"/>
    </source>
</evidence>
<dbReference type="InterPro" id="IPR014016">
    <property type="entry name" value="UvrD-like_ATP-bd"/>
</dbReference>
<evidence type="ECO:0000256" key="6">
    <source>
        <dbReference type="SAM" id="MobiDB-lite"/>
    </source>
</evidence>
<evidence type="ECO:0000259" key="7">
    <source>
        <dbReference type="PROSITE" id="PS51198"/>
    </source>
</evidence>
<feature type="compositionally biased region" description="Low complexity" evidence="6">
    <location>
        <begin position="749"/>
        <end position="779"/>
    </location>
</feature>
<feature type="region of interest" description="Disordered" evidence="6">
    <location>
        <begin position="1072"/>
        <end position="1144"/>
    </location>
</feature>
<name>A0ABS5YXS9_9ACTN</name>
<keyword evidence="1 5" id="KW-0547">Nucleotide-binding</keyword>
<comment type="caution">
    <text evidence="8">The sequence shown here is derived from an EMBL/GenBank/DDBJ whole genome shotgun (WGS) entry which is preliminary data.</text>
</comment>
<evidence type="ECO:0000313" key="9">
    <source>
        <dbReference type="Proteomes" id="UP001519654"/>
    </source>
</evidence>
<feature type="compositionally biased region" description="Polar residues" evidence="6">
    <location>
        <begin position="713"/>
        <end position="732"/>
    </location>
</feature>
<feature type="compositionally biased region" description="Low complexity" evidence="6">
    <location>
        <begin position="942"/>
        <end position="960"/>
    </location>
</feature>
<evidence type="ECO:0000256" key="1">
    <source>
        <dbReference type="ARBA" id="ARBA00022741"/>
    </source>
</evidence>
<dbReference type="InterPro" id="IPR000212">
    <property type="entry name" value="DNA_helicase_UvrD/REP"/>
</dbReference>
<proteinExistence type="predicted"/>
<feature type="binding site" evidence="5">
    <location>
        <begin position="188"/>
        <end position="195"/>
    </location>
    <ligand>
        <name>ATP</name>
        <dbReference type="ChEBI" id="CHEBI:30616"/>
    </ligand>
</feature>
<gene>
    <name evidence="8" type="ORF">KOI35_32520</name>
</gene>
<feature type="compositionally biased region" description="Low complexity" evidence="6">
    <location>
        <begin position="1223"/>
        <end position="1237"/>
    </location>
</feature>
<feature type="compositionally biased region" description="Low complexity" evidence="6">
    <location>
        <begin position="1098"/>
        <end position="1112"/>
    </location>
</feature>
<sequence length="1389" mass="141505">MSEILAAEQKYFDHVSDHRERMRRGLLDAPAAAANAGAAVRLRKDAEARLARIGEPDDAVAVGRMDDDEGETLYVGYQTIFDDDSEVLVVNWQAPAAARYYTATHADAAGLVMKRSFETNGNTISSYEDVVFRQLAAAVAELEGPDDALLEDLNRDRTGQMHDIVRTIQAAQFDLIRAPLDEMLIIQGGPGTGKTAVALHRVSWLLYNFRDALAPQDVLIVGPNPTFTRYTRTVLPSLGDTSVAQRDIGQFHPAVRRGRLEDVEVVRLKGDGRMAGLLRRALYDRVGVAPDQRPIEAQVDGRPVVFTADEINEFVARSRQTPGTFAQQRQIFRSLMVNTATERARERRLGVRTGLDQLIERLWPSFRAPSFLRELFGSRGRLLAAAGETMTDRDITLLHRRPADRIADEVWSDADLPLLDYLDTLINGLDERYRHIVVDEAQDLSPMQLRSIAMRSATGSMTVVGDIAQSTGLWARDDWDDVLAHLPAQLPQRIEELRYGYRVPRQVFEIAAQLLPFAAPDVTAPQVVRDGPADPVFRHPDDDSRAGAAVEAAMAHASHGRSVAIICPAVHRWAVEAELTLRDVAWRAASRNELGQGVNLVSPQEAKGLEFDATVVVEPRDIIAEDERGHRLLYVALTRTTRYLHVVGPLPTAEPPSFVIEPLPAIGTAQVPTPRVAPLEQLPPSGSTAVPADGPVTPLPSAVEPAASDREPASSTLDPASPTSDSARSAGSHTGPEPSARGVGSSTRGAGSSAAAPAASSALDPASSALDPASPAGLATPASDLVTSAGSHAGPEPSARGVGSSVRGAGLSAAAPSASSALDPASPASDSVRSAGSHAGPEASARGVGSSVRGAGLSAAAPSASSALDPASAAGLATPASDLVTSAGSHAGPEPSTRGVGSSAREAGSSAAAPSASSVVPATSVRGGVLSAGLATSGSDAGSSAESTVDSGSSSGASAVSSVVPLTSGGDGGSSIEFVVSASESGSSAAVFGSPSPVSVASGPGVGSSAAPLTSAADSVPPAGVAAASSDERSTFAPGRRLSAGVVISSPVPAGLVPPSVPASAMVSPAAEVVTSDPELPDPLSESPASAFTPMPPAAAAESSTPAPQQSSVEVVTSPPASVTSAPATEPSVDAVAGRPTEAATSEPVFISSVTTVDSPVGSSAAAVADDFSPADAESSTPAAASVPVRQMPSIVVVTAPDAVSTPAAMTALTSTTSPVASPIPTTPMAPAETEPSPAAPTPTLAPPPAMTAIPPAAAPPVPATPSVSAAPLVPVTPLVPVMPSVPAAPLVSATSSVSGAPSVPVTPLVPVAPSAPAASVPAAPVAVTPSVPVAAPVSAAAPATVRGTLSAQIVEFVATELANQVRDNLQPAQWQAVLKRVGELLTED</sequence>
<accession>A0ABS5YXS9</accession>
<evidence type="ECO:0000256" key="5">
    <source>
        <dbReference type="PROSITE-ProRule" id="PRU00560"/>
    </source>
</evidence>
<dbReference type="RefSeq" id="WP_215792515.1">
    <property type="nucleotide sequence ID" value="NZ_JAHKKG010000011.1"/>
</dbReference>
<feature type="region of interest" description="Disordered" evidence="6">
    <location>
        <begin position="934"/>
        <end position="960"/>
    </location>
</feature>
<dbReference type="PANTHER" id="PTHR11070">
    <property type="entry name" value="UVRD / RECB / PCRA DNA HELICASE FAMILY MEMBER"/>
    <property type="match status" value="1"/>
</dbReference>
<dbReference type="InterPro" id="IPR027785">
    <property type="entry name" value="UvrD-like_helicase_C"/>
</dbReference>
<feature type="region of interest" description="Disordered" evidence="6">
    <location>
        <begin position="991"/>
        <end position="1036"/>
    </location>
</feature>
<dbReference type="Pfam" id="PF13538">
    <property type="entry name" value="UvrD_C_2"/>
    <property type="match status" value="1"/>
</dbReference>
<protein>
    <submittedName>
        <fullName evidence="8">UvrD-helicase domain-containing protein</fullName>
    </submittedName>
</protein>
<evidence type="ECO:0000256" key="2">
    <source>
        <dbReference type="ARBA" id="ARBA00022801"/>
    </source>
</evidence>
<dbReference type="InterPro" id="IPR027417">
    <property type="entry name" value="P-loop_NTPase"/>
</dbReference>
<evidence type="ECO:0000313" key="8">
    <source>
        <dbReference type="EMBL" id="MBU2668247.1"/>
    </source>
</evidence>
<dbReference type="SUPFAM" id="SSF52540">
    <property type="entry name" value="P-loop containing nucleoside triphosphate hydrolases"/>
    <property type="match status" value="1"/>
</dbReference>
<keyword evidence="2 5" id="KW-0378">Hydrolase</keyword>
<feature type="compositionally biased region" description="Low complexity" evidence="6">
    <location>
        <begin position="991"/>
        <end position="1029"/>
    </location>
</feature>
<feature type="domain" description="UvrD-like helicase ATP-binding" evidence="7">
    <location>
        <begin position="167"/>
        <end position="504"/>
    </location>
</feature>
<dbReference type="Proteomes" id="UP001519654">
    <property type="component" value="Unassembled WGS sequence"/>
</dbReference>
<dbReference type="Gene3D" id="3.40.50.300">
    <property type="entry name" value="P-loop containing nucleotide triphosphate hydrolases"/>
    <property type="match status" value="2"/>
</dbReference>
<dbReference type="PANTHER" id="PTHR11070:SF45">
    <property type="entry name" value="DNA 3'-5' HELICASE"/>
    <property type="match status" value="1"/>
</dbReference>